<gene>
    <name evidence="13" type="ORF">RXV79_01435</name>
</gene>
<dbReference type="InterPro" id="IPR023614">
    <property type="entry name" value="Porin_dom_sf"/>
</dbReference>
<evidence type="ECO:0000256" key="11">
    <source>
        <dbReference type="SAM" id="SignalP"/>
    </source>
</evidence>
<comment type="subcellular location">
    <subcellularLocation>
        <location evidence="1">Cell outer membrane</location>
        <topology evidence="1">Multi-pass membrane protein</topology>
    </subcellularLocation>
</comment>
<comment type="subunit">
    <text evidence="2">Homotrimer.</text>
</comment>
<keyword evidence="8" id="KW-0626">Porin</keyword>
<accession>A0ABZ0CUT8</accession>
<name>A0ABZ0CUT8_9BURK</name>
<dbReference type="PANTHER" id="PTHR34501:SF9">
    <property type="entry name" value="MAJOR OUTER MEMBRANE PROTEIN P.IA"/>
    <property type="match status" value="1"/>
</dbReference>
<dbReference type="InterPro" id="IPR033900">
    <property type="entry name" value="Gram_neg_porin_domain"/>
</dbReference>
<evidence type="ECO:0000256" key="10">
    <source>
        <dbReference type="ARBA" id="ARBA00023237"/>
    </source>
</evidence>
<dbReference type="InterPro" id="IPR050298">
    <property type="entry name" value="Gram-neg_bact_OMP"/>
</dbReference>
<evidence type="ECO:0000256" key="4">
    <source>
        <dbReference type="ARBA" id="ARBA00022452"/>
    </source>
</evidence>
<feature type="domain" description="Porin" evidence="12">
    <location>
        <begin position="20"/>
        <end position="339"/>
    </location>
</feature>
<protein>
    <submittedName>
        <fullName evidence="13">Porin</fullName>
    </submittedName>
</protein>
<keyword evidence="5" id="KW-0812">Transmembrane</keyword>
<keyword evidence="7" id="KW-0406">Ion transport</keyword>
<sequence>MLRPLMPLHLSPLAKAVALASAALCLSSAPAHAQSSVSLYGLIDMSAGQFQDAGTSKVKKVQSGNMATSYFGFGGKEQLSNTLKAKFAIEGFLLADTGNSGRFTGDAFWARAAWVGLEGDFGSTTLGRTTNQYFVSTLIFNAFGDSFGYSPSIRQVLIPKSQMLPFLGDTGWSNSLLYSSPSAGGFSFNLQGALGEGSTSAVGNSVGANVLYFGGPLSATVAYQRVKHGLSGFTPAIVSTGFKYQDAATVGVAYDAKVVKVFGQYALVKTEAATGTETNYFGLGASVPVGPGKVLAQYGQATAEFPTADVKNKTLTVGYDYWLSKNTDVYAVYMNDKLTGTNTGNTFALGLRVKF</sequence>
<dbReference type="CDD" id="cd00342">
    <property type="entry name" value="gram_neg_porins"/>
    <property type="match status" value="1"/>
</dbReference>
<dbReference type="EMBL" id="CP136336">
    <property type="protein sequence ID" value="WOB08731.1"/>
    <property type="molecule type" value="Genomic_DNA"/>
</dbReference>
<evidence type="ECO:0000256" key="3">
    <source>
        <dbReference type="ARBA" id="ARBA00022448"/>
    </source>
</evidence>
<evidence type="ECO:0000256" key="2">
    <source>
        <dbReference type="ARBA" id="ARBA00011233"/>
    </source>
</evidence>
<reference evidence="13 14" key="1">
    <citation type="submission" date="2023-10" db="EMBL/GenBank/DDBJ databases">
        <title>Bacteria for the degradation of biodegradable plastic PBAT(Polybutylene adipate terephthalate).</title>
        <authorList>
            <person name="Weon H.-Y."/>
            <person name="Yeon J."/>
        </authorList>
    </citation>
    <scope>NUCLEOTIDE SEQUENCE [LARGE SCALE GENOMIC DNA]</scope>
    <source>
        <strain evidence="13 14">SBD 7-3</strain>
    </source>
</reference>
<evidence type="ECO:0000256" key="6">
    <source>
        <dbReference type="ARBA" id="ARBA00022729"/>
    </source>
</evidence>
<evidence type="ECO:0000259" key="12">
    <source>
        <dbReference type="Pfam" id="PF13609"/>
    </source>
</evidence>
<keyword evidence="6 11" id="KW-0732">Signal</keyword>
<evidence type="ECO:0000313" key="14">
    <source>
        <dbReference type="Proteomes" id="UP001303946"/>
    </source>
</evidence>
<evidence type="ECO:0000256" key="8">
    <source>
        <dbReference type="ARBA" id="ARBA00023114"/>
    </source>
</evidence>
<keyword evidence="4" id="KW-1134">Transmembrane beta strand</keyword>
<proteinExistence type="predicted"/>
<organism evidence="13 14">
    <name type="scientific">Piscinibacter gummiphilus</name>
    <dbReference type="NCBI Taxonomy" id="946333"/>
    <lineage>
        <taxon>Bacteria</taxon>
        <taxon>Pseudomonadati</taxon>
        <taxon>Pseudomonadota</taxon>
        <taxon>Betaproteobacteria</taxon>
        <taxon>Burkholderiales</taxon>
        <taxon>Sphaerotilaceae</taxon>
        <taxon>Piscinibacter</taxon>
    </lineage>
</organism>
<dbReference type="Gene3D" id="2.40.160.10">
    <property type="entry name" value="Porin"/>
    <property type="match status" value="1"/>
</dbReference>
<dbReference type="PANTHER" id="PTHR34501">
    <property type="entry name" value="PROTEIN YDDL-RELATED"/>
    <property type="match status" value="1"/>
</dbReference>
<feature type="chain" id="PRO_5045662979" evidence="11">
    <location>
        <begin position="34"/>
        <end position="355"/>
    </location>
</feature>
<evidence type="ECO:0000256" key="1">
    <source>
        <dbReference type="ARBA" id="ARBA00004571"/>
    </source>
</evidence>
<feature type="signal peptide" evidence="11">
    <location>
        <begin position="1"/>
        <end position="33"/>
    </location>
</feature>
<evidence type="ECO:0000313" key="13">
    <source>
        <dbReference type="EMBL" id="WOB08731.1"/>
    </source>
</evidence>
<evidence type="ECO:0000256" key="9">
    <source>
        <dbReference type="ARBA" id="ARBA00023136"/>
    </source>
</evidence>
<dbReference type="Pfam" id="PF13609">
    <property type="entry name" value="Porin_4"/>
    <property type="match status" value="1"/>
</dbReference>
<evidence type="ECO:0000256" key="7">
    <source>
        <dbReference type="ARBA" id="ARBA00023065"/>
    </source>
</evidence>
<evidence type="ECO:0000256" key="5">
    <source>
        <dbReference type="ARBA" id="ARBA00022692"/>
    </source>
</evidence>
<dbReference type="RefSeq" id="WP_316701569.1">
    <property type="nucleotide sequence ID" value="NZ_CP136336.1"/>
</dbReference>
<keyword evidence="10" id="KW-0998">Cell outer membrane</keyword>
<keyword evidence="3" id="KW-0813">Transport</keyword>
<keyword evidence="14" id="KW-1185">Reference proteome</keyword>
<dbReference type="SUPFAM" id="SSF56935">
    <property type="entry name" value="Porins"/>
    <property type="match status" value="1"/>
</dbReference>
<dbReference type="Proteomes" id="UP001303946">
    <property type="component" value="Chromosome"/>
</dbReference>
<keyword evidence="9" id="KW-0472">Membrane</keyword>